<feature type="region of interest" description="Disordered" evidence="1">
    <location>
        <begin position="1"/>
        <end position="20"/>
    </location>
</feature>
<evidence type="ECO:0000256" key="1">
    <source>
        <dbReference type="SAM" id="MobiDB-lite"/>
    </source>
</evidence>
<reference evidence="4" key="1">
    <citation type="submission" date="2025-08" db="UniProtKB">
        <authorList>
            <consortium name="RefSeq"/>
        </authorList>
    </citation>
    <scope>IDENTIFICATION</scope>
</reference>
<dbReference type="PANTHER" id="PTHR37610">
    <property type="entry name" value="CCHC-TYPE DOMAIN-CONTAINING PROTEIN"/>
    <property type="match status" value="1"/>
</dbReference>
<dbReference type="RefSeq" id="XP_016470746.1">
    <property type="nucleotide sequence ID" value="XM_016615260.1"/>
</dbReference>
<dbReference type="InterPro" id="IPR054722">
    <property type="entry name" value="PolX-like_BBD"/>
</dbReference>
<organism evidence="4">
    <name type="scientific">Nicotiana tabacum</name>
    <name type="common">Common tobacco</name>
    <dbReference type="NCBI Taxonomy" id="4097"/>
    <lineage>
        <taxon>Eukaryota</taxon>
        <taxon>Viridiplantae</taxon>
        <taxon>Streptophyta</taxon>
        <taxon>Embryophyta</taxon>
        <taxon>Tracheophyta</taxon>
        <taxon>Spermatophyta</taxon>
        <taxon>Magnoliopsida</taxon>
        <taxon>eudicotyledons</taxon>
        <taxon>Gunneridae</taxon>
        <taxon>Pentapetalae</taxon>
        <taxon>asterids</taxon>
        <taxon>lamiids</taxon>
        <taxon>Solanales</taxon>
        <taxon>Solanaceae</taxon>
        <taxon>Nicotianoideae</taxon>
        <taxon>Nicotianeae</taxon>
        <taxon>Nicotiana</taxon>
    </lineage>
</organism>
<dbReference type="KEGG" id="nta:107792988"/>
<feature type="domain" description="Retrotransposon Copia-like N-terminal" evidence="2">
    <location>
        <begin position="24"/>
        <end position="69"/>
    </location>
</feature>
<dbReference type="Pfam" id="PF14244">
    <property type="entry name" value="Retrotran_gag_3"/>
    <property type="match status" value="1"/>
</dbReference>
<protein>
    <recommendedName>
        <fullName evidence="5">Retrotransposon Copia-like N-terminal domain-containing protein</fullName>
    </recommendedName>
</protein>
<dbReference type="PaxDb" id="4097-A0A1S4A2F1"/>
<gene>
    <name evidence="4" type="primary">LOC107792988</name>
</gene>
<sequence>MALDENTMDSTNPALDSTNPLYMHPSESVGSMLVPGLFDGSGYRSWRRGVLRALSVKNKVGFINGKCRKLDPQDPSYDQWEHCDDMVTSWILNSISKDLADSLQYVNDAQEFWKELENRYDQQTNGENCISAYSTHFDSGSNSYECSRSVTDSWILDSGALNHMTYNRSILINVKTLVYPFLVTLPNGYKVKVTLMGDIVMSPKFTLKRVLFVPAPSLKRSLVIGESKYGLYLYKSDSCKSNTSDFCKSNSLVFDNSSSASNNGNVITQSTPSSITSSSSVSPHSVSHIASSLHNSSFPTTSRSHTSSSECNKIVTNSHVQYEGNISPTCNASMNDKYMINLLWHNRLGCIPFAKMRELAQELFPSHRSTSIPTFSSTSLTTMSTDPSSPGAREPNPHVTSSSEEQFSLSDNNETRETLPNNTPNSIIHESSEDLGRPSRTLKVPTYLKDYNYLLPKLQTNHPDSPSSNNQRTTSLSFNVSIPNAQYGSLNVLNFDSQQLIKTISYETEPSSYEEVAANPVWQAAMNQEFEALYANHTWSLVPLPSGKRAIGCKWVYKVKHKADGSIEIESKASSEGIHSRGRGRLHRKFFTSS</sequence>
<evidence type="ECO:0008006" key="5">
    <source>
        <dbReference type="Google" id="ProtNLM"/>
    </source>
</evidence>
<name>A0A1S4A2F1_TOBAC</name>
<feature type="domain" description="Retrovirus-related Pol polyprotein from transposon TNT 1-94-like beta-barrel" evidence="3">
    <location>
        <begin position="154"/>
        <end position="215"/>
    </location>
</feature>
<evidence type="ECO:0000259" key="3">
    <source>
        <dbReference type="Pfam" id="PF22936"/>
    </source>
</evidence>
<accession>A0A1S4A2F1</accession>
<feature type="compositionally biased region" description="Polar residues" evidence="1">
    <location>
        <begin position="398"/>
        <end position="429"/>
    </location>
</feature>
<feature type="compositionally biased region" description="Low complexity" evidence="1">
    <location>
        <begin position="373"/>
        <end position="390"/>
    </location>
</feature>
<proteinExistence type="predicted"/>
<dbReference type="InterPro" id="IPR029472">
    <property type="entry name" value="Copia-like_N"/>
</dbReference>
<feature type="region of interest" description="Disordered" evidence="1">
    <location>
        <begin position="365"/>
        <end position="440"/>
    </location>
</feature>
<dbReference type="OrthoDB" id="1745225at2759"/>
<evidence type="ECO:0000313" key="4">
    <source>
        <dbReference type="RefSeq" id="XP_016470746.1"/>
    </source>
</evidence>
<dbReference type="Pfam" id="PF22936">
    <property type="entry name" value="Pol_BBD"/>
    <property type="match status" value="1"/>
</dbReference>
<dbReference type="AlphaFoldDB" id="A0A1S4A2F1"/>
<evidence type="ECO:0000259" key="2">
    <source>
        <dbReference type="Pfam" id="PF14244"/>
    </source>
</evidence>
<feature type="compositionally biased region" description="Polar residues" evidence="1">
    <location>
        <begin position="8"/>
        <end position="20"/>
    </location>
</feature>
<dbReference type="PANTHER" id="PTHR37610:SF40">
    <property type="entry name" value="OS01G0909600 PROTEIN"/>
    <property type="match status" value="1"/>
</dbReference>